<feature type="compositionally biased region" description="Basic and acidic residues" evidence="1">
    <location>
        <begin position="252"/>
        <end position="262"/>
    </location>
</feature>
<sequence>MVEQTVNVDPDGSTTFEGEGAEGDTAGEGFEEEIVMDEVTGVDPAIYLLVAFVVGAILYLLYLKKSRSNEDDYFSSYEKFNIKLPAEVDEYYSVKEKCMKAGWEPGKPPTDKNPNGPHRVMAQALMKRAIGDIPIVTFIQKESAGMNKLYSQSMCSVSQWRAYQNAETMVSTEVDEVRAEADEIEPGWSQVIWRQAMQYHGMLKQKHEQEQRAAAETAAKKKEIENKVNAAKAQIKSKEDEKAAAERIARELVEAEEREKNSKKSFSSGGMKKGFLEKKKK</sequence>
<dbReference type="AlphaFoldDB" id="A0A448YU82"/>
<evidence type="ECO:0000256" key="2">
    <source>
        <dbReference type="SAM" id="Phobius"/>
    </source>
</evidence>
<keyword evidence="4" id="KW-1185">Reference proteome</keyword>
<gene>
    <name evidence="3" type="ORF">PSNMU_V1.4_AUG-EV-PASAV3_0001590</name>
</gene>
<accession>A0A448YU82</accession>
<keyword evidence="2" id="KW-0812">Transmembrane</keyword>
<name>A0A448YU82_9STRA</name>
<evidence type="ECO:0000313" key="4">
    <source>
        <dbReference type="Proteomes" id="UP000291116"/>
    </source>
</evidence>
<organism evidence="3 4">
    <name type="scientific">Pseudo-nitzschia multistriata</name>
    <dbReference type="NCBI Taxonomy" id="183589"/>
    <lineage>
        <taxon>Eukaryota</taxon>
        <taxon>Sar</taxon>
        <taxon>Stramenopiles</taxon>
        <taxon>Ochrophyta</taxon>
        <taxon>Bacillariophyta</taxon>
        <taxon>Bacillariophyceae</taxon>
        <taxon>Bacillariophycidae</taxon>
        <taxon>Bacillariales</taxon>
        <taxon>Bacillariaceae</taxon>
        <taxon>Pseudo-nitzschia</taxon>
    </lineage>
</organism>
<feature type="compositionally biased region" description="Low complexity" evidence="1">
    <location>
        <begin position="14"/>
        <end position="26"/>
    </location>
</feature>
<dbReference type="OrthoDB" id="73168at2759"/>
<proteinExistence type="predicted"/>
<dbReference type="GO" id="GO:0031204">
    <property type="term" value="P:post-translational protein targeting to membrane, translocation"/>
    <property type="evidence" value="ECO:0007669"/>
    <property type="project" value="InterPro"/>
</dbReference>
<dbReference type="PANTHER" id="PTHR28229">
    <property type="entry name" value="TRANSLOCATION PROTEIN SEC66"/>
    <property type="match status" value="1"/>
</dbReference>
<feature type="transmembrane region" description="Helical" evidence="2">
    <location>
        <begin position="45"/>
        <end position="63"/>
    </location>
</feature>
<evidence type="ECO:0000256" key="1">
    <source>
        <dbReference type="SAM" id="MobiDB-lite"/>
    </source>
</evidence>
<keyword evidence="2" id="KW-1133">Transmembrane helix</keyword>
<feature type="region of interest" description="Disordered" evidence="1">
    <location>
        <begin position="1"/>
        <end position="26"/>
    </location>
</feature>
<dbReference type="EMBL" id="CAACVS010000001">
    <property type="protein sequence ID" value="VEU33357.1"/>
    <property type="molecule type" value="Genomic_DNA"/>
</dbReference>
<keyword evidence="2" id="KW-0472">Membrane</keyword>
<dbReference type="InterPro" id="IPR018624">
    <property type="entry name" value="Sec66"/>
</dbReference>
<dbReference type="Pfam" id="PF09802">
    <property type="entry name" value="Sec66"/>
    <property type="match status" value="1"/>
</dbReference>
<dbReference type="Proteomes" id="UP000291116">
    <property type="component" value="Unassembled WGS sequence"/>
</dbReference>
<dbReference type="GO" id="GO:0031207">
    <property type="term" value="C:Sec62/Sec63 complex"/>
    <property type="evidence" value="ECO:0007669"/>
    <property type="project" value="InterPro"/>
</dbReference>
<reference evidence="3 4" key="1">
    <citation type="submission" date="2019-01" db="EMBL/GenBank/DDBJ databases">
        <authorList>
            <person name="Ferrante I. M."/>
        </authorList>
    </citation>
    <scope>NUCLEOTIDE SEQUENCE [LARGE SCALE GENOMIC DNA]</scope>
    <source>
        <strain evidence="3 4">B856</strain>
    </source>
</reference>
<evidence type="ECO:0000313" key="3">
    <source>
        <dbReference type="EMBL" id="VEU33357.1"/>
    </source>
</evidence>
<protein>
    <submittedName>
        <fullName evidence="3">Uncharacterized protein</fullName>
    </submittedName>
</protein>
<dbReference type="PANTHER" id="PTHR28229:SF1">
    <property type="entry name" value="TRANSLOCATION PROTEIN SEC66"/>
    <property type="match status" value="1"/>
</dbReference>
<feature type="region of interest" description="Disordered" evidence="1">
    <location>
        <begin position="252"/>
        <end position="281"/>
    </location>
</feature>